<dbReference type="OrthoDB" id="20273at2759"/>
<accession>A0A1X2H7Y0</accession>
<gene>
    <name evidence="5" type="ORF">BCR43DRAFT_494423</name>
</gene>
<dbReference type="InParanoid" id="A0A1X2H7Y0"/>
<dbReference type="Proteomes" id="UP000242180">
    <property type="component" value="Unassembled WGS sequence"/>
</dbReference>
<dbReference type="PANTHER" id="PTHR31234:SF2">
    <property type="entry name" value="OS05G0199100 PROTEIN"/>
    <property type="match status" value="1"/>
</dbReference>
<sequence>MSYPPPPPPPHHGIGSPQMSQQQHPYPPSPFEQNIQMHNDYDNRGSMDDYHNGTAMGWQHNPRGSMSDVKLTGHYDSDDEDMMVPRERRRRSCLDKICCGCCTCCPKWARYCSCVLLLILIAIGIVVGVLAALFKKPEVNFNGLQGDPQVSLQGTNVSMNFSLAISVNNPNVESVTFEKIVAKAYYPDHHDVSIGGGEKDDVHIAKEAVTNITFPFSIEVNAVDSSSQAIVQDLMTKCGLTGGQKQQLTIDYDVIPTIRIIGIPISFTISNSANFDCPLDSSALSSGGGLASLIPGGSLPSGL</sequence>
<dbReference type="GO" id="GO:0098542">
    <property type="term" value="P:defense response to other organism"/>
    <property type="evidence" value="ECO:0007669"/>
    <property type="project" value="InterPro"/>
</dbReference>
<comment type="subcellular location">
    <subcellularLocation>
        <location evidence="1">Membrane</location>
    </subcellularLocation>
</comment>
<feature type="compositionally biased region" description="Pro residues" evidence="3">
    <location>
        <begin position="1"/>
        <end position="11"/>
    </location>
</feature>
<keyword evidence="2 4" id="KW-0472">Membrane</keyword>
<reference evidence="5 6" key="1">
    <citation type="submission" date="2016-07" db="EMBL/GenBank/DDBJ databases">
        <title>Pervasive Adenine N6-methylation of Active Genes in Fungi.</title>
        <authorList>
            <consortium name="DOE Joint Genome Institute"/>
            <person name="Mondo S.J."/>
            <person name="Dannebaum R.O."/>
            <person name="Kuo R.C."/>
            <person name="Labutti K."/>
            <person name="Haridas S."/>
            <person name="Kuo A."/>
            <person name="Salamov A."/>
            <person name="Ahrendt S.R."/>
            <person name="Lipzen A."/>
            <person name="Sullivan W."/>
            <person name="Andreopoulos W.B."/>
            <person name="Clum A."/>
            <person name="Lindquist E."/>
            <person name="Daum C."/>
            <person name="Ramamoorthy G.K."/>
            <person name="Gryganskyi A."/>
            <person name="Culley D."/>
            <person name="Magnuson J.K."/>
            <person name="James T.Y."/>
            <person name="O'Malley M.A."/>
            <person name="Stajich J.E."/>
            <person name="Spatafora J.W."/>
            <person name="Visel A."/>
            <person name="Grigoriev I.V."/>
        </authorList>
    </citation>
    <scope>NUCLEOTIDE SEQUENCE [LARGE SCALE GENOMIC DNA]</scope>
    <source>
        <strain evidence="5 6">NRRL 2496</strain>
    </source>
</reference>
<keyword evidence="4" id="KW-1133">Transmembrane helix</keyword>
<keyword evidence="6" id="KW-1185">Reference proteome</keyword>
<evidence type="ECO:0008006" key="7">
    <source>
        <dbReference type="Google" id="ProtNLM"/>
    </source>
</evidence>
<evidence type="ECO:0000256" key="1">
    <source>
        <dbReference type="ARBA" id="ARBA00004370"/>
    </source>
</evidence>
<dbReference type="OMA" id="YPDHHDV"/>
<evidence type="ECO:0000313" key="6">
    <source>
        <dbReference type="Proteomes" id="UP000242180"/>
    </source>
</evidence>
<evidence type="ECO:0000256" key="2">
    <source>
        <dbReference type="ARBA" id="ARBA00023136"/>
    </source>
</evidence>
<evidence type="ECO:0000313" key="5">
    <source>
        <dbReference type="EMBL" id="ORY94679.1"/>
    </source>
</evidence>
<evidence type="ECO:0000256" key="3">
    <source>
        <dbReference type="SAM" id="MobiDB-lite"/>
    </source>
</evidence>
<proteinExistence type="predicted"/>
<dbReference type="InterPro" id="IPR044839">
    <property type="entry name" value="NDR1-like"/>
</dbReference>
<feature type="transmembrane region" description="Helical" evidence="4">
    <location>
        <begin position="108"/>
        <end position="134"/>
    </location>
</feature>
<evidence type="ECO:0000256" key="4">
    <source>
        <dbReference type="SAM" id="Phobius"/>
    </source>
</evidence>
<dbReference type="Gene3D" id="2.60.40.1820">
    <property type="match status" value="1"/>
</dbReference>
<dbReference type="AlphaFoldDB" id="A0A1X2H7Y0"/>
<feature type="region of interest" description="Disordered" evidence="3">
    <location>
        <begin position="1"/>
        <end position="46"/>
    </location>
</feature>
<comment type="caution">
    <text evidence="5">The sequence shown here is derived from an EMBL/GenBank/DDBJ whole genome shotgun (WGS) entry which is preliminary data.</text>
</comment>
<protein>
    <recommendedName>
        <fullName evidence="7">Late embryogenesis abundant protein LEA-2 subgroup domain-containing protein</fullName>
    </recommendedName>
</protein>
<organism evidence="5 6">
    <name type="scientific">Syncephalastrum racemosum</name>
    <name type="common">Filamentous fungus</name>
    <dbReference type="NCBI Taxonomy" id="13706"/>
    <lineage>
        <taxon>Eukaryota</taxon>
        <taxon>Fungi</taxon>
        <taxon>Fungi incertae sedis</taxon>
        <taxon>Mucoromycota</taxon>
        <taxon>Mucoromycotina</taxon>
        <taxon>Mucoromycetes</taxon>
        <taxon>Mucorales</taxon>
        <taxon>Syncephalastraceae</taxon>
        <taxon>Syncephalastrum</taxon>
    </lineage>
</organism>
<dbReference type="GO" id="GO:0016020">
    <property type="term" value="C:membrane"/>
    <property type="evidence" value="ECO:0007669"/>
    <property type="project" value="UniProtKB-SubCell"/>
</dbReference>
<dbReference type="EMBL" id="MCGN01000007">
    <property type="protein sequence ID" value="ORY94679.1"/>
    <property type="molecule type" value="Genomic_DNA"/>
</dbReference>
<name>A0A1X2H7Y0_SYNRA</name>
<dbReference type="STRING" id="13706.A0A1X2H7Y0"/>
<dbReference type="SUPFAM" id="SSF117070">
    <property type="entry name" value="LEA14-like"/>
    <property type="match status" value="1"/>
</dbReference>
<keyword evidence="4" id="KW-0812">Transmembrane</keyword>
<dbReference type="PANTHER" id="PTHR31234">
    <property type="entry name" value="LATE EMBRYOGENESIS ABUNDANT (LEA) HYDROXYPROLINE-RICH GLYCOPROTEIN FAMILY"/>
    <property type="match status" value="1"/>
</dbReference>